<organism evidence="1 2">
    <name type="scientific">Acaryochloris thomasi RCC1774</name>
    <dbReference type="NCBI Taxonomy" id="1764569"/>
    <lineage>
        <taxon>Bacteria</taxon>
        <taxon>Bacillati</taxon>
        <taxon>Cyanobacteriota</taxon>
        <taxon>Cyanophyceae</taxon>
        <taxon>Acaryochloridales</taxon>
        <taxon>Acaryochloridaceae</taxon>
        <taxon>Acaryochloris</taxon>
        <taxon>Acaryochloris thomasi</taxon>
    </lineage>
</organism>
<dbReference type="RefSeq" id="WP_110984410.1">
    <property type="nucleotide sequence ID" value="NZ_CAWNWM010000001.1"/>
</dbReference>
<evidence type="ECO:0000313" key="2">
    <source>
        <dbReference type="Proteomes" id="UP000248857"/>
    </source>
</evidence>
<dbReference type="InterPro" id="IPR018673">
    <property type="entry name" value="DUF2141"/>
</dbReference>
<evidence type="ECO:0000313" key="1">
    <source>
        <dbReference type="EMBL" id="PZD75384.1"/>
    </source>
</evidence>
<proteinExistence type="predicted"/>
<dbReference type="Proteomes" id="UP000248857">
    <property type="component" value="Unassembled WGS sequence"/>
</dbReference>
<comment type="caution">
    <text evidence="1">The sequence shown here is derived from an EMBL/GenBank/DDBJ whole genome shotgun (WGS) entry which is preliminary data.</text>
</comment>
<accession>A0A2W1K1T5</accession>
<dbReference type="AlphaFoldDB" id="A0A2W1K1T5"/>
<dbReference type="OrthoDB" id="9788332at2"/>
<evidence type="ECO:0008006" key="3">
    <source>
        <dbReference type="Google" id="ProtNLM"/>
    </source>
</evidence>
<keyword evidence="2" id="KW-1185">Reference proteome</keyword>
<dbReference type="EMBL" id="PQWO01000001">
    <property type="protein sequence ID" value="PZD75384.1"/>
    <property type="molecule type" value="Genomic_DNA"/>
</dbReference>
<protein>
    <recommendedName>
        <fullName evidence="3">DUF2141 domain-containing protein</fullName>
    </recommendedName>
</protein>
<gene>
    <name evidence="1" type="ORF">C1752_00435</name>
</gene>
<sequence length="156" mass="16363">MWGQSCHPFGHVVRACLLTSALCISGSLPIASASSTSLTVRVNGFRSQSGQLCLSLYSKAKDFPSSTSGAMQAQCLNAETPTITFQNLSSGSYAVAVFHDANGDGTLNRNPIGIPTEGFGFSRNPRILTGPPAFSDSAVFVAGPGQNIDIKLNYML</sequence>
<name>A0A2W1K1T5_9CYAN</name>
<dbReference type="Pfam" id="PF09912">
    <property type="entry name" value="DUF2141"/>
    <property type="match status" value="1"/>
</dbReference>
<reference evidence="1 2" key="1">
    <citation type="journal article" date="2018" name="Sci. Rep.">
        <title>A novel species of the marine cyanobacterium Acaryochloris with a unique pigment content and lifestyle.</title>
        <authorList>
            <person name="Partensky F."/>
            <person name="Six C."/>
            <person name="Ratin M."/>
            <person name="Garczarek L."/>
            <person name="Vaulot D."/>
            <person name="Probert I."/>
            <person name="Calteau A."/>
            <person name="Gourvil P."/>
            <person name="Marie D."/>
            <person name="Grebert T."/>
            <person name="Bouchier C."/>
            <person name="Le Panse S."/>
            <person name="Gachenot M."/>
            <person name="Rodriguez F."/>
            <person name="Garrido J.L."/>
        </authorList>
    </citation>
    <scope>NUCLEOTIDE SEQUENCE [LARGE SCALE GENOMIC DNA]</scope>
    <source>
        <strain evidence="1 2">RCC1774</strain>
    </source>
</reference>